<organism evidence="3 4">
    <name type="scientific">Propionimicrobium lymphophilum ACS-093-V-SCH5</name>
    <dbReference type="NCBI Taxonomy" id="883161"/>
    <lineage>
        <taxon>Bacteria</taxon>
        <taxon>Bacillati</taxon>
        <taxon>Actinomycetota</taxon>
        <taxon>Actinomycetes</taxon>
        <taxon>Propionibacteriales</taxon>
        <taxon>Propionibacteriaceae</taxon>
        <taxon>Propionimicrobium</taxon>
    </lineage>
</organism>
<dbReference type="RefSeq" id="WP_016456354.1">
    <property type="nucleotide sequence ID" value="NZ_KE150269.1"/>
</dbReference>
<dbReference type="Pfam" id="PF00117">
    <property type="entry name" value="GATase"/>
    <property type="match status" value="1"/>
</dbReference>
<keyword evidence="1" id="KW-0315">Glutamine amidotransferase</keyword>
<gene>
    <name evidence="3" type="ORF">HMPREF9306_01530</name>
</gene>
<dbReference type="InterPro" id="IPR050472">
    <property type="entry name" value="Anth_synth/Amidotransfase"/>
</dbReference>
<protein>
    <recommendedName>
        <fullName evidence="2">Glutamine amidotransferase domain-containing protein</fullName>
    </recommendedName>
</protein>
<dbReference type="GO" id="GO:0005829">
    <property type="term" value="C:cytosol"/>
    <property type="evidence" value="ECO:0007669"/>
    <property type="project" value="TreeGrafter"/>
</dbReference>
<evidence type="ECO:0000313" key="3">
    <source>
        <dbReference type="EMBL" id="EPD31972.1"/>
    </source>
</evidence>
<dbReference type="AlphaFoldDB" id="S2WH42"/>
<dbReference type="STRING" id="883161.HMPREF9306_01530"/>
<comment type="caution">
    <text evidence="3">The sequence shown here is derived from an EMBL/GenBank/DDBJ whole genome shotgun (WGS) entry which is preliminary data.</text>
</comment>
<evidence type="ECO:0000259" key="2">
    <source>
        <dbReference type="Pfam" id="PF00117"/>
    </source>
</evidence>
<dbReference type="InterPro" id="IPR006221">
    <property type="entry name" value="TrpG/PapA_dom"/>
</dbReference>
<dbReference type="CDD" id="cd01743">
    <property type="entry name" value="GATase1_Anthranilate_Synthase"/>
    <property type="match status" value="1"/>
</dbReference>
<dbReference type="PROSITE" id="PS51273">
    <property type="entry name" value="GATASE_TYPE_1"/>
    <property type="match status" value="1"/>
</dbReference>
<accession>S2WH42</accession>
<reference evidence="3 4" key="1">
    <citation type="submission" date="2013-04" db="EMBL/GenBank/DDBJ databases">
        <title>The Genome Sequence of Propionimicrobium lymphophilum ACS-093-V-SCH5.</title>
        <authorList>
            <consortium name="The Broad Institute Genomics Platform"/>
            <person name="Earl A."/>
            <person name="Ward D."/>
            <person name="Feldgarden M."/>
            <person name="Gevers D."/>
            <person name="Saerens B."/>
            <person name="Vaneechoutte M."/>
            <person name="Walker B."/>
            <person name="Young S."/>
            <person name="Zeng Q."/>
            <person name="Gargeya S."/>
            <person name="Fitzgerald M."/>
            <person name="Haas B."/>
            <person name="Abouelleil A."/>
            <person name="Allen A.W."/>
            <person name="Alvarado L."/>
            <person name="Arachchi H.M."/>
            <person name="Berlin A.M."/>
            <person name="Chapman S.B."/>
            <person name="Gainer-Dewar J."/>
            <person name="Goldberg J."/>
            <person name="Griggs A."/>
            <person name="Gujja S."/>
            <person name="Hansen M."/>
            <person name="Howarth C."/>
            <person name="Imamovic A."/>
            <person name="Ireland A."/>
            <person name="Larimer J."/>
            <person name="McCowan C."/>
            <person name="Murphy C."/>
            <person name="Pearson M."/>
            <person name="Poon T.W."/>
            <person name="Priest M."/>
            <person name="Roberts A."/>
            <person name="Saif S."/>
            <person name="Shea T."/>
            <person name="Sisk P."/>
            <person name="Sykes S."/>
            <person name="Wortman J."/>
            <person name="Nusbaum C."/>
            <person name="Birren B."/>
        </authorList>
    </citation>
    <scope>NUCLEOTIDE SEQUENCE [LARGE SCALE GENOMIC DNA]</scope>
    <source>
        <strain evidence="3 4">ACS-093-V-SCH5</strain>
    </source>
</reference>
<evidence type="ECO:0000313" key="4">
    <source>
        <dbReference type="Proteomes" id="UP000014417"/>
    </source>
</evidence>
<dbReference type="PANTHER" id="PTHR43418:SF4">
    <property type="entry name" value="MULTIFUNCTIONAL TRYPTOPHAN BIOSYNTHESIS PROTEIN"/>
    <property type="match status" value="1"/>
</dbReference>
<sequence>MILIIDNYDSFTYNLLQLVGCYRSDVKAVRNDALTTDQLDELSPEAIIISPGPGFPKDAGVSMDVVSKLGDKYPILGVCLGHQSICEAFGAKVTYAGEVVHGIARLANFDTSNPLFKGCEPQEMVARYHSLAVDPATLGEELQVTASCVEDNEVMAVAHKQLPIFGVQFHPESILTPCGAKIIKNFLDLCEA</sequence>
<dbReference type="PRINTS" id="PR00099">
    <property type="entry name" value="CPSGATASE"/>
</dbReference>
<proteinExistence type="predicted"/>
<dbReference type="FunFam" id="3.40.50.880:FF:000003">
    <property type="entry name" value="Anthranilate synthase component II"/>
    <property type="match status" value="1"/>
</dbReference>
<dbReference type="PRINTS" id="PR00097">
    <property type="entry name" value="ANTSNTHASEII"/>
</dbReference>
<dbReference type="PANTHER" id="PTHR43418">
    <property type="entry name" value="MULTIFUNCTIONAL TRYPTOPHAN BIOSYNTHESIS PROTEIN-RELATED"/>
    <property type="match status" value="1"/>
</dbReference>
<dbReference type="OrthoDB" id="9803598at2"/>
<dbReference type="NCBIfam" id="TIGR00566">
    <property type="entry name" value="trpG_papA"/>
    <property type="match status" value="1"/>
</dbReference>
<dbReference type="Gene3D" id="3.40.50.880">
    <property type="match status" value="1"/>
</dbReference>
<dbReference type="GO" id="GO:0000162">
    <property type="term" value="P:L-tryptophan biosynthetic process"/>
    <property type="evidence" value="ECO:0007669"/>
    <property type="project" value="TreeGrafter"/>
</dbReference>
<dbReference type="GO" id="GO:0004049">
    <property type="term" value="F:anthranilate synthase activity"/>
    <property type="evidence" value="ECO:0007669"/>
    <property type="project" value="TreeGrafter"/>
</dbReference>
<dbReference type="SUPFAM" id="SSF52317">
    <property type="entry name" value="Class I glutamine amidotransferase-like"/>
    <property type="match status" value="1"/>
</dbReference>
<feature type="domain" description="Glutamine amidotransferase" evidence="2">
    <location>
        <begin position="3"/>
        <end position="187"/>
    </location>
</feature>
<dbReference type="PATRIC" id="fig|883161.3.peg.1520"/>
<dbReference type="PRINTS" id="PR00096">
    <property type="entry name" value="GATASE"/>
</dbReference>
<dbReference type="HOGENOM" id="CLU_014340_1_3_11"/>
<dbReference type="Proteomes" id="UP000014417">
    <property type="component" value="Unassembled WGS sequence"/>
</dbReference>
<evidence type="ECO:0000256" key="1">
    <source>
        <dbReference type="ARBA" id="ARBA00022962"/>
    </source>
</evidence>
<name>S2WH42_9ACTN</name>
<dbReference type="InterPro" id="IPR017926">
    <property type="entry name" value="GATASE"/>
</dbReference>
<dbReference type="EMBL" id="AGZR01000009">
    <property type="protein sequence ID" value="EPD31972.1"/>
    <property type="molecule type" value="Genomic_DNA"/>
</dbReference>
<keyword evidence="4" id="KW-1185">Reference proteome</keyword>
<dbReference type="InterPro" id="IPR029062">
    <property type="entry name" value="Class_I_gatase-like"/>
</dbReference>